<evidence type="ECO:0000256" key="4">
    <source>
        <dbReference type="ARBA" id="ARBA00023136"/>
    </source>
</evidence>
<keyword evidence="4 6" id="KW-0472">Membrane</keyword>
<dbReference type="InterPro" id="IPR050739">
    <property type="entry name" value="MFP"/>
</dbReference>
<dbReference type="Proteomes" id="UP000003879">
    <property type="component" value="Unassembled WGS sequence"/>
</dbReference>
<proteinExistence type="predicted"/>
<dbReference type="EMBL" id="AGXN01000001">
    <property type="protein sequence ID" value="EIZ00796.1"/>
    <property type="molecule type" value="Genomic_DNA"/>
</dbReference>
<evidence type="ECO:0000256" key="2">
    <source>
        <dbReference type="ARBA" id="ARBA00022692"/>
    </source>
</evidence>
<sequence length="452" mass="51561">MNSRIQKQEQPICSPKIILPNPNKKSDVIARSEEVQAIIDRMPTYWAKWVILCVGVLMGMIILLGFLIQYPDTVDGQISVTANAAPVRLVANSNGRITLFQPNKALLHKNDVISCIESGADYKHILWIDSFLKTLSDKSTIRVALPDTLLLGEVSSAYNSFLLSFLQYERLLTSDIYSTMRQKLQQQIISDEAVIANFNNELRLKKQILDNSQNQLSKDSILLSMKGISEQEYQQKFSTHLSLKESQLNLQSNRQMKQSEISRNQLEIQRICLEETEAKEKAYSDYITRKNELSNAIKLWKEHYLQYAPVEGELEYLGFWRNNRFVQSGQELFSIIPDKTNILGEVVIPSFGAGKVEVGQTVNVKMDNYPYDEYGLLKGVVKSVSRITNKIKTQNGDMDTYLVIISFPDGTLTNFGKILPLDFETKGTVEIITKRKRLIERLFDNLKSKGEK</sequence>
<accession>A0A0E2AWG9</accession>
<organism evidence="7 8">
    <name type="scientific">Bacteroides fragilis CL07T12C05</name>
    <dbReference type="NCBI Taxonomy" id="997883"/>
    <lineage>
        <taxon>Bacteria</taxon>
        <taxon>Pseudomonadati</taxon>
        <taxon>Bacteroidota</taxon>
        <taxon>Bacteroidia</taxon>
        <taxon>Bacteroidales</taxon>
        <taxon>Bacteroidaceae</taxon>
        <taxon>Bacteroides</taxon>
    </lineage>
</organism>
<name>A0A0E2AWG9_BACFG</name>
<evidence type="ECO:0000256" key="1">
    <source>
        <dbReference type="ARBA" id="ARBA00004167"/>
    </source>
</evidence>
<keyword evidence="3 6" id="KW-1133">Transmembrane helix</keyword>
<comment type="caution">
    <text evidence="7">The sequence shown here is derived from an EMBL/GenBank/DDBJ whole genome shotgun (WGS) entry which is preliminary data.</text>
</comment>
<evidence type="ECO:0000256" key="5">
    <source>
        <dbReference type="SAM" id="Coils"/>
    </source>
</evidence>
<reference evidence="7 8" key="1">
    <citation type="submission" date="2012-02" db="EMBL/GenBank/DDBJ databases">
        <title>The Genome Sequence of Bacteroides fragilis CL07T12C05.</title>
        <authorList>
            <consortium name="The Broad Institute Genome Sequencing Platform"/>
            <person name="Earl A."/>
            <person name="Ward D."/>
            <person name="Feldgarden M."/>
            <person name="Gevers D."/>
            <person name="Zitomersky N.L."/>
            <person name="Coyne M.J."/>
            <person name="Comstock L.E."/>
            <person name="Young S.K."/>
            <person name="Zeng Q."/>
            <person name="Gargeya S."/>
            <person name="Fitzgerald M."/>
            <person name="Haas B."/>
            <person name="Abouelleil A."/>
            <person name="Alvarado L."/>
            <person name="Arachchi H.M."/>
            <person name="Berlin A."/>
            <person name="Chapman S.B."/>
            <person name="Gearin G."/>
            <person name="Goldberg J."/>
            <person name="Griggs A."/>
            <person name="Gujja S."/>
            <person name="Hansen M."/>
            <person name="Heiman D."/>
            <person name="Howarth C."/>
            <person name="Larimer J."/>
            <person name="Lui A."/>
            <person name="MacDonald P.J.P."/>
            <person name="McCowen C."/>
            <person name="Montmayeur A."/>
            <person name="Murphy C."/>
            <person name="Neiman D."/>
            <person name="Pearson M."/>
            <person name="Priest M."/>
            <person name="Roberts A."/>
            <person name="Saif S."/>
            <person name="Shea T."/>
            <person name="Sisk P."/>
            <person name="Stolte C."/>
            <person name="Sykes S."/>
            <person name="Wortman J."/>
            <person name="Nusbaum C."/>
            <person name="Birren B."/>
        </authorList>
    </citation>
    <scope>NUCLEOTIDE SEQUENCE [LARGE SCALE GENOMIC DNA]</scope>
    <source>
        <strain evidence="7 8">CL07T12C05</strain>
    </source>
</reference>
<dbReference type="GO" id="GO:0016020">
    <property type="term" value="C:membrane"/>
    <property type="evidence" value="ECO:0007669"/>
    <property type="project" value="UniProtKB-SubCell"/>
</dbReference>
<gene>
    <name evidence="7" type="ORF">HMPREF1056_00075</name>
</gene>
<protein>
    <recommendedName>
        <fullName evidence="9">HlyD family secretion protein</fullName>
    </recommendedName>
</protein>
<dbReference type="Gene3D" id="2.40.30.170">
    <property type="match status" value="1"/>
</dbReference>
<dbReference type="AlphaFoldDB" id="A0A0E2AWG9"/>
<dbReference type="HOGENOM" id="CLU_050642_0_0_10"/>
<evidence type="ECO:0000313" key="7">
    <source>
        <dbReference type="EMBL" id="EIZ00796.1"/>
    </source>
</evidence>
<evidence type="ECO:0000256" key="6">
    <source>
        <dbReference type="SAM" id="Phobius"/>
    </source>
</evidence>
<dbReference type="PANTHER" id="PTHR30386">
    <property type="entry name" value="MEMBRANE FUSION SUBUNIT OF EMRAB-TOLC MULTIDRUG EFFLUX PUMP"/>
    <property type="match status" value="1"/>
</dbReference>
<feature type="transmembrane region" description="Helical" evidence="6">
    <location>
        <begin position="49"/>
        <end position="70"/>
    </location>
</feature>
<keyword evidence="2 6" id="KW-0812">Transmembrane</keyword>
<dbReference type="PANTHER" id="PTHR30386:SF26">
    <property type="entry name" value="TRANSPORT PROTEIN COMB"/>
    <property type="match status" value="1"/>
</dbReference>
<dbReference type="PATRIC" id="fig|997883.3.peg.76"/>
<comment type="subcellular location">
    <subcellularLocation>
        <location evidence="1">Membrane</location>
        <topology evidence="1">Single-pass membrane protein</topology>
    </subcellularLocation>
</comment>
<evidence type="ECO:0000313" key="8">
    <source>
        <dbReference type="Proteomes" id="UP000003879"/>
    </source>
</evidence>
<feature type="coiled-coil region" evidence="5">
    <location>
        <begin position="181"/>
        <end position="215"/>
    </location>
</feature>
<keyword evidence="5" id="KW-0175">Coiled coil</keyword>
<evidence type="ECO:0000256" key="3">
    <source>
        <dbReference type="ARBA" id="ARBA00022989"/>
    </source>
</evidence>
<dbReference type="GeneID" id="60368631"/>
<evidence type="ECO:0008006" key="9">
    <source>
        <dbReference type="Google" id="ProtNLM"/>
    </source>
</evidence>
<dbReference type="RefSeq" id="WP_005797109.1">
    <property type="nucleotide sequence ID" value="NZ_JH724215.1"/>
</dbReference>